<protein>
    <recommendedName>
        <fullName evidence="4">Retrotransposon gag domain-containing protein</fullName>
    </recommendedName>
</protein>
<name>A0AAD4W2E6_PRUDU</name>
<evidence type="ECO:0000313" key="2">
    <source>
        <dbReference type="EMBL" id="KAI5334834.1"/>
    </source>
</evidence>
<proteinExistence type="predicted"/>
<feature type="region of interest" description="Disordered" evidence="1">
    <location>
        <begin position="1"/>
        <end position="32"/>
    </location>
</feature>
<evidence type="ECO:0008006" key="4">
    <source>
        <dbReference type="Google" id="ProtNLM"/>
    </source>
</evidence>
<keyword evidence="3" id="KW-1185">Reference proteome</keyword>
<gene>
    <name evidence="2" type="ORF">L3X38_024967</name>
</gene>
<accession>A0AAD4W2E6</accession>
<dbReference type="Proteomes" id="UP001054821">
    <property type="component" value="Chromosome 4"/>
</dbReference>
<comment type="caution">
    <text evidence="2">The sequence shown here is derived from an EMBL/GenBank/DDBJ whole genome shotgun (WGS) entry which is preliminary data.</text>
</comment>
<evidence type="ECO:0000313" key="3">
    <source>
        <dbReference type="Proteomes" id="UP001054821"/>
    </source>
</evidence>
<dbReference type="EMBL" id="JAJFAZ020000004">
    <property type="protein sequence ID" value="KAI5334834.1"/>
    <property type="molecule type" value="Genomic_DNA"/>
</dbReference>
<feature type="compositionally biased region" description="Low complexity" evidence="1">
    <location>
        <begin position="8"/>
        <end position="25"/>
    </location>
</feature>
<evidence type="ECO:0000256" key="1">
    <source>
        <dbReference type="SAM" id="MobiDB-lite"/>
    </source>
</evidence>
<sequence length="181" mass="20054">MGPKLGQEEVLVPAPVPEPVEQSVVGGSSRAAPAVPTMQGDPNFQQTLELLAHALARTGQPRDPSMGYADQAKRIGATDFDGDGTPAVAKEWIERIEQIMEVMAVPQNSRVTLATFFLIRNARHWWDSVKRRYRDPLTIKRRHSPGVGHAQGSTRIPKRNLDRVLSVQLLHGLEFFFCGAH</sequence>
<reference evidence="2 3" key="1">
    <citation type="journal article" date="2022" name="G3 (Bethesda)">
        <title>Whole-genome sequence and methylome profiling of the almond [Prunus dulcis (Mill.) D.A. Webb] cultivar 'Nonpareil'.</title>
        <authorList>
            <person name="D'Amico-Willman K.M."/>
            <person name="Ouma W.Z."/>
            <person name="Meulia T."/>
            <person name="Sideli G.M."/>
            <person name="Gradziel T.M."/>
            <person name="Fresnedo-Ramirez J."/>
        </authorList>
    </citation>
    <scope>NUCLEOTIDE SEQUENCE [LARGE SCALE GENOMIC DNA]</scope>
    <source>
        <strain evidence="2">Clone GOH B32 T37-40</strain>
    </source>
</reference>
<dbReference type="AlphaFoldDB" id="A0AAD4W2E6"/>
<organism evidence="2 3">
    <name type="scientific">Prunus dulcis</name>
    <name type="common">Almond</name>
    <name type="synonym">Amygdalus dulcis</name>
    <dbReference type="NCBI Taxonomy" id="3755"/>
    <lineage>
        <taxon>Eukaryota</taxon>
        <taxon>Viridiplantae</taxon>
        <taxon>Streptophyta</taxon>
        <taxon>Embryophyta</taxon>
        <taxon>Tracheophyta</taxon>
        <taxon>Spermatophyta</taxon>
        <taxon>Magnoliopsida</taxon>
        <taxon>eudicotyledons</taxon>
        <taxon>Gunneridae</taxon>
        <taxon>Pentapetalae</taxon>
        <taxon>rosids</taxon>
        <taxon>fabids</taxon>
        <taxon>Rosales</taxon>
        <taxon>Rosaceae</taxon>
        <taxon>Amygdaloideae</taxon>
        <taxon>Amygdaleae</taxon>
        <taxon>Prunus</taxon>
    </lineage>
</organism>